<comment type="caution">
    <text evidence="2">The sequence shown here is derived from an EMBL/GenBank/DDBJ whole genome shotgun (WGS) entry which is preliminary data.</text>
</comment>
<reference evidence="2 3" key="1">
    <citation type="journal article" date="2024" name="Ann. Entomol. Soc. Am.">
        <title>Genomic analyses of the southern and eastern yellowjacket wasps (Hymenoptera: Vespidae) reveal evolutionary signatures of social life.</title>
        <authorList>
            <person name="Catto M.A."/>
            <person name="Caine P.B."/>
            <person name="Orr S.E."/>
            <person name="Hunt B.G."/>
            <person name="Goodisman M.A.D."/>
        </authorList>
    </citation>
    <scope>NUCLEOTIDE SEQUENCE [LARGE SCALE GENOMIC DNA]</scope>
    <source>
        <strain evidence="2">233</strain>
        <tissue evidence="2">Head and thorax</tissue>
    </source>
</reference>
<feature type="region of interest" description="Disordered" evidence="1">
    <location>
        <begin position="53"/>
        <end position="78"/>
    </location>
</feature>
<protein>
    <submittedName>
        <fullName evidence="2">Uncharacterized protein</fullName>
    </submittedName>
</protein>
<dbReference type="EMBL" id="JAUDFV010000149">
    <property type="protein sequence ID" value="KAL2719661.1"/>
    <property type="molecule type" value="Genomic_DNA"/>
</dbReference>
<evidence type="ECO:0000313" key="2">
    <source>
        <dbReference type="EMBL" id="KAL2719661.1"/>
    </source>
</evidence>
<dbReference type="AlphaFoldDB" id="A0ABD2AGZ6"/>
<organism evidence="2 3">
    <name type="scientific">Vespula squamosa</name>
    <name type="common">Southern yellow jacket</name>
    <name type="synonym">Wasp</name>
    <dbReference type="NCBI Taxonomy" id="30214"/>
    <lineage>
        <taxon>Eukaryota</taxon>
        <taxon>Metazoa</taxon>
        <taxon>Ecdysozoa</taxon>
        <taxon>Arthropoda</taxon>
        <taxon>Hexapoda</taxon>
        <taxon>Insecta</taxon>
        <taxon>Pterygota</taxon>
        <taxon>Neoptera</taxon>
        <taxon>Endopterygota</taxon>
        <taxon>Hymenoptera</taxon>
        <taxon>Apocrita</taxon>
        <taxon>Aculeata</taxon>
        <taxon>Vespoidea</taxon>
        <taxon>Vespidae</taxon>
        <taxon>Vespinae</taxon>
        <taxon>Vespula</taxon>
    </lineage>
</organism>
<name>A0ABD2AGZ6_VESSQ</name>
<gene>
    <name evidence="2" type="ORF">V1478_011123</name>
</gene>
<sequence>MTKEKRSISLTLRFLNEATDYRSLYIISHRLCLGISQLDRIGGEAYAEERHGLRGNHARESTDAFQAQPLPEDEDVKKAEKEEGKAIVFVALWPKLAHVVLITSRGQLIGGARDTLGEFKWLAIIPWPRPLRR</sequence>
<dbReference type="Proteomes" id="UP001607302">
    <property type="component" value="Unassembled WGS sequence"/>
</dbReference>
<accession>A0ABD2AGZ6</accession>
<keyword evidence="3" id="KW-1185">Reference proteome</keyword>
<feature type="compositionally biased region" description="Basic and acidic residues" evidence="1">
    <location>
        <begin position="53"/>
        <end position="62"/>
    </location>
</feature>
<proteinExistence type="predicted"/>
<evidence type="ECO:0000256" key="1">
    <source>
        <dbReference type="SAM" id="MobiDB-lite"/>
    </source>
</evidence>
<evidence type="ECO:0000313" key="3">
    <source>
        <dbReference type="Proteomes" id="UP001607302"/>
    </source>
</evidence>